<accession>A0AAU7XFZ9</accession>
<proteinExistence type="predicted"/>
<reference evidence="1" key="1">
    <citation type="submission" date="2024-06" db="EMBL/GenBank/DDBJ databases">
        <title>Methylostella associata gen. nov., sp. nov., a novel Ancalomicrobiaceae-affiliated facultatively methylotrophic bacteria that feed on methanotrophs of the genus Methylococcus.</title>
        <authorList>
            <person name="Saltykova V."/>
            <person name="Danilova O.V."/>
            <person name="Oshkin I.Y."/>
            <person name="Belova S.E."/>
            <person name="Pimenov N.V."/>
            <person name="Dedysh S.N."/>
        </authorList>
    </citation>
    <scope>NUCLEOTIDE SEQUENCE</scope>
    <source>
        <strain evidence="1">S20</strain>
    </source>
</reference>
<dbReference type="EMBL" id="CP158568">
    <property type="protein sequence ID" value="XBY45767.1"/>
    <property type="molecule type" value="Genomic_DNA"/>
</dbReference>
<dbReference type="RefSeq" id="WP_407050863.1">
    <property type="nucleotide sequence ID" value="NZ_CP158568.1"/>
</dbReference>
<evidence type="ECO:0008006" key="2">
    <source>
        <dbReference type="Google" id="ProtNLM"/>
    </source>
</evidence>
<dbReference type="KEGG" id="mflg:ABS361_05740"/>
<organism evidence="1">
    <name type="scientific">Methyloraptor flagellatus</name>
    <dbReference type="NCBI Taxonomy" id="3162530"/>
    <lineage>
        <taxon>Bacteria</taxon>
        <taxon>Pseudomonadati</taxon>
        <taxon>Pseudomonadota</taxon>
        <taxon>Alphaproteobacteria</taxon>
        <taxon>Hyphomicrobiales</taxon>
        <taxon>Ancalomicrobiaceae</taxon>
        <taxon>Methyloraptor</taxon>
    </lineage>
</organism>
<dbReference type="InterPro" id="IPR036691">
    <property type="entry name" value="Endo/exonu/phosph_ase_sf"/>
</dbReference>
<dbReference type="AlphaFoldDB" id="A0AAU7XFZ9"/>
<dbReference type="Gene3D" id="3.60.10.10">
    <property type="entry name" value="Endonuclease/exonuclease/phosphatase"/>
    <property type="match status" value="1"/>
</dbReference>
<dbReference type="SUPFAM" id="SSF56219">
    <property type="entry name" value="DNase I-like"/>
    <property type="match status" value="1"/>
</dbReference>
<name>A0AAU7XFZ9_9HYPH</name>
<protein>
    <recommendedName>
        <fullName evidence="2">Endonuclease/exonuclease/phosphatase domain-containing protein</fullName>
    </recommendedName>
</protein>
<sequence>MPQRPRLLISVVLVALLGLGGWPAWSADFVLLSQNLLRFGQGSKTAQKCQALATKAADVDIIVIQELMTSAYPCASVPADFTFKSFGPYGTTSYKEYYGFLWRSTQSGAHPKIEYANYYNFASQSDFMRPPTAMLFKVTRQPSTGGTFLIWVGNMHSVFGKTITGRRDEATKAGAFFQILRTTAVGSDQPPTGGWPTLIAGDWNLPVTNSAGVVDSGFSWLAGQNAAGLPTNIATSLTRAGGASSPYDHILYNTVNGGHGVTISNVQLVPLNQTDWPTWRQTVSDHLGVQAEVTVQ</sequence>
<evidence type="ECO:0000313" key="1">
    <source>
        <dbReference type="EMBL" id="XBY45767.1"/>
    </source>
</evidence>
<gene>
    <name evidence="1" type="ORF">ABS361_05740</name>
</gene>